<name>A0A0F9J504_9ZZZZ</name>
<protein>
    <submittedName>
        <fullName evidence="1">Uncharacterized protein</fullName>
    </submittedName>
</protein>
<comment type="caution">
    <text evidence="1">The sequence shown here is derived from an EMBL/GenBank/DDBJ whole genome shotgun (WGS) entry which is preliminary data.</text>
</comment>
<organism evidence="1">
    <name type="scientific">marine sediment metagenome</name>
    <dbReference type="NCBI Taxonomy" id="412755"/>
    <lineage>
        <taxon>unclassified sequences</taxon>
        <taxon>metagenomes</taxon>
        <taxon>ecological metagenomes</taxon>
    </lineage>
</organism>
<sequence length="98" mass="11484">MKIGVAPSDVLIKECLNTFLKEQHINLSTYTNLEFIVKINNFLTRFPSNFTCDYSWKRNGSQFKPVLYLQEINKIIKYNVSKNCFISKNPSNLDLFLK</sequence>
<dbReference type="EMBL" id="LAZR01017295">
    <property type="protein sequence ID" value="KKM01006.1"/>
    <property type="molecule type" value="Genomic_DNA"/>
</dbReference>
<reference evidence="1" key="1">
    <citation type="journal article" date="2015" name="Nature">
        <title>Complex archaea that bridge the gap between prokaryotes and eukaryotes.</title>
        <authorList>
            <person name="Spang A."/>
            <person name="Saw J.H."/>
            <person name="Jorgensen S.L."/>
            <person name="Zaremba-Niedzwiedzka K."/>
            <person name="Martijn J."/>
            <person name="Lind A.E."/>
            <person name="van Eijk R."/>
            <person name="Schleper C."/>
            <person name="Guy L."/>
            <person name="Ettema T.J."/>
        </authorList>
    </citation>
    <scope>NUCLEOTIDE SEQUENCE</scope>
</reference>
<evidence type="ECO:0000313" key="1">
    <source>
        <dbReference type="EMBL" id="KKM01006.1"/>
    </source>
</evidence>
<gene>
    <name evidence="1" type="ORF">LCGC14_1798740</name>
</gene>
<proteinExistence type="predicted"/>
<dbReference type="AlphaFoldDB" id="A0A0F9J504"/>
<accession>A0A0F9J504</accession>